<evidence type="ECO:0000256" key="8">
    <source>
        <dbReference type="ARBA" id="ARBA00023299"/>
    </source>
</evidence>
<keyword evidence="15" id="KW-1185">Reference proteome</keyword>
<protein>
    <recommendedName>
        <fullName evidence="10">D-3-phosphoglycerate dehydrogenase</fullName>
        <ecNumber evidence="10">1.1.1.95</ecNumber>
    </recommendedName>
</protein>
<evidence type="ECO:0000259" key="11">
    <source>
        <dbReference type="Pfam" id="PF00389"/>
    </source>
</evidence>
<dbReference type="NCBIfam" id="TIGR01327">
    <property type="entry name" value="PGDH"/>
    <property type="match status" value="1"/>
</dbReference>
<evidence type="ECO:0000256" key="10">
    <source>
        <dbReference type="RuleBase" id="RU363003"/>
    </source>
</evidence>
<evidence type="ECO:0000256" key="4">
    <source>
        <dbReference type="ARBA" id="ARBA00022553"/>
    </source>
</evidence>
<keyword evidence="6 10" id="KW-0560">Oxidoreductase</keyword>
<evidence type="ECO:0000256" key="7">
    <source>
        <dbReference type="ARBA" id="ARBA00023027"/>
    </source>
</evidence>
<dbReference type="GO" id="GO:0051287">
    <property type="term" value="F:NAD binding"/>
    <property type="evidence" value="ECO:0007669"/>
    <property type="project" value="UniProtKB-UniRule"/>
</dbReference>
<keyword evidence="7 10" id="KW-0520">NAD</keyword>
<dbReference type="GO" id="GO:0004617">
    <property type="term" value="F:phosphoglycerate dehydrogenase activity"/>
    <property type="evidence" value="ECO:0007669"/>
    <property type="project" value="UniProtKB-EC"/>
</dbReference>
<keyword evidence="4" id="KW-0597">Phosphoprotein</keyword>
<comment type="subunit">
    <text evidence="3">Homotetramer.</text>
</comment>
<dbReference type="InterPro" id="IPR029009">
    <property type="entry name" value="ASB_dom_sf"/>
</dbReference>
<feature type="domain" description="D-3-phosphoglycerate dehydrogenase ASB" evidence="13">
    <location>
        <begin position="347"/>
        <end position="460"/>
    </location>
</feature>
<evidence type="ECO:0000256" key="3">
    <source>
        <dbReference type="ARBA" id="ARBA00011881"/>
    </source>
</evidence>
<evidence type="ECO:0000313" key="15">
    <source>
        <dbReference type="Proteomes" id="UP001497382"/>
    </source>
</evidence>
<evidence type="ECO:0000256" key="5">
    <source>
        <dbReference type="ARBA" id="ARBA00022990"/>
    </source>
</evidence>
<dbReference type="FunFam" id="3.40.50.720:FF:000021">
    <property type="entry name" value="D-3-phosphoglycerate dehydrogenase"/>
    <property type="match status" value="1"/>
</dbReference>
<accession>A0AAV2AC82</accession>
<dbReference type="InterPro" id="IPR045626">
    <property type="entry name" value="PGDH_ASB_dom"/>
</dbReference>
<dbReference type="SUPFAM" id="SSF51735">
    <property type="entry name" value="NAD(P)-binding Rossmann-fold domains"/>
    <property type="match status" value="1"/>
</dbReference>
<dbReference type="Proteomes" id="UP001497382">
    <property type="component" value="Unassembled WGS sequence"/>
</dbReference>
<dbReference type="SUPFAM" id="SSF143548">
    <property type="entry name" value="Serine metabolism enzymes domain"/>
    <property type="match status" value="1"/>
</dbReference>
<dbReference type="PROSITE" id="PS00065">
    <property type="entry name" value="D_2_HYDROXYACID_DH_1"/>
    <property type="match status" value="1"/>
</dbReference>
<dbReference type="GO" id="GO:0006564">
    <property type="term" value="P:L-serine biosynthetic process"/>
    <property type="evidence" value="ECO:0007669"/>
    <property type="project" value="UniProtKB-KW"/>
</dbReference>
<sequence>MVYGADSSCSSCTVLPYPSAMNLEKGVLIPEPVDPKCEAILAQINIPVTTKLGLKPDELKKEISKYSGLIVRSATKVTADLIAAGKNLRVIGRAGVGVDNIDCEAATTQGVLVINAPGGNTLSAAELTCVMITSLSRNIYEASASLKAGKWDRKKFMSNELDGKTLAIIGLGRIGREVAHRMQSFGMKTIGFDPLVPAEESIKFGVESMELEKIWPLADYITVHTPLIPQTKNMINTEVFAKCPKGVKIINCARGGIVDEAALLAALESGQCGGAGIDVYTEEPPKCTDLLQHPKVICTPHLGASTHEAQSRVAEEIAQQFVSLHKGNPIHGIVNSPAFSLSKSHSQWAKISKTLGAFVSMLFPKTDKDISVVANVYGRDLKRKEILFSTAILIGMLKQRSNVDANFVNAPTLARDAGFQVTQVINNHISLDNISLELTATSLTETHTVLATLNNGEPALCNIDNCQFKTVPFLSDDLIFLKGPNTSEVTAKVIGILAEFGLVHNVAWGERPKDSESCWCAVHAVGKVDSMPEEVIQQLESASRYLDFWAQLKL</sequence>
<dbReference type="PANTHER" id="PTHR42938">
    <property type="entry name" value="FORMATE DEHYDROGENASE 1"/>
    <property type="match status" value="1"/>
</dbReference>
<dbReference type="InterPro" id="IPR036291">
    <property type="entry name" value="NAD(P)-bd_dom_sf"/>
</dbReference>
<keyword evidence="5" id="KW-0007">Acetylation</keyword>
<dbReference type="CDD" id="cd12173">
    <property type="entry name" value="PGDH_4"/>
    <property type="match status" value="1"/>
</dbReference>
<keyword evidence="8 10" id="KW-0718">Serine biosynthesis</keyword>
<dbReference type="Pfam" id="PF02826">
    <property type="entry name" value="2-Hacid_dh_C"/>
    <property type="match status" value="1"/>
</dbReference>
<reference evidence="14 15" key="1">
    <citation type="submission" date="2024-04" db="EMBL/GenBank/DDBJ databases">
        <authorList>
            <person name="Rising A."/>
            <person name="Reimegard J."/>
            <person name="Sonavane S."/>
            <person name="Akerstrom W."/>
            <person name="Nylinder S."/>
            <person name="Hedman E."/>
            <person name="Kallberg Y."/>
        </authorList>
    </citation>
    <scope>NUCLEOTIDE SEQUENCE [LARGE SCALE GENOMIC DNA]</scope>
</reference>
<dbReference type="PANTHER" id="PTHR42938:SF22">
    <property type="entry name" value="D-3-PHOSPHOGLYCERATE DEHYDROGENASE"/>
    <property type="match status" value="1"/>
</dbReference>
<evidence type="ECO:0000256" key="2">
    <source>
        <dbReference type="ARBA" id="ARBA00005854"/>
    </source>
</evidence>
<dbReference type="InterPro" id="IPR006139">
    <property type="entry name" value="D-isomer_2_OHA_DH_cat_dom"/>
</dbReference>
<name>A0AAV2AC82_9ARAC</name>
<dbReference type="InterPro" id="IPR006140">
    <property type="entry name" value="D-isomer_DH_NAD-bd"/>
</dbReference>
<dbReference type="Gene3D" id="3.30.1330.90">
    <property type="entry name" value="D-3-phosphoglycerate dehydrogenase, domain 3"/>
    <property type="match status" value="1"/>
</dbReference>
<dbReference type="InterPro" id="IPR006236">
    <property type="entry name" value="PGDH"/>
</dbReference>
<feature type="domain" description="D-isomer specific 2-hydroxyacid dehydrogenase NAD-binding" evidence="12">
    <location>
        <begin position="131"/>
        <end position="303"/>
    </location>
</feature>
<comment type="catalytic activity">
    <reaction evidence="9 10">
        <text>(2R)-3-phosphoglycerate + NAD(+) = 3-phosphooxypyruvate + NADH + H(+)</text>
        <dbReference type="Rhea" id="RHEA:12641"/>
        <dbReference type="ChEBI" id="CHEBI:15378"/>
        <dbReference type="ChEBI" id="CHEBI:18110"/>
        <dbReference type="ChEBI" id="CHEBI:57540"/>
        <dbReference type="ChEBI" id="CHEBI:57945"/>
        <dbReference type="ChEBI" id="CHEBI:58272"/>
        <dbReference type="EC" id="1.1.1.95"/>
    </reaction>
</comment>
<dbReference type="AlphaFoldDB" id="A0AAV2AC82"/>
<comment type="caution">
    <text evidence="14">The sequence shown here is derived from an EMBL/GenBank/DDBJ whole genome shotgun (WGS) entry which is preliminary data.</text>
</comment>
<comment type="similarity">
    <text evidence="2 10">Belongs to the D-isomer specific 2-hydroxyacid dehydrogenase family.</text>
</comment>
<evidence type="ECO:0000256" key="6">
    <source>
        <dbReference type="ARBA" id="ARBA00023002"/>
    </source>
</evidence>
<evidence type="ECO:0000259" key="13">
    <source>
        <dbReference type="Pfam" id="PF19304"/>
    </source>
</evidence>
<dbReference type="SUPFAM" id="SSF52283">
    <property type="entry name" value="Formate/glycerate dehydrogenase catalytic domain-like"/>
    <property type="match status" value="1"/>
</dbReference>
<evidence type="ECO:0000256" key="1">
    <source>
        <dbReference type="ARBA" id="ARBA00005216"/>
    </source>
</evidence>
<feature type="domain" description="D-isomer specific 2-hydroxyacid dehydrogenase catalytic" evidence="11">
    <location>
        <begin position="27"/>
        <end position="335"/>
    </location>
</feature>
<dbReference type="Pfam" id="PF00389">
    <property type="entry name" value="2-Hacid_dh"/>
    <property type="match status" value="1"/>
</dbReference>
<organism evidence="14 15">
    <name type="scientific">Larinioides sclopetarius</name>
    <dbReference type="NCBI Taxonomy" id="280406"/>
    <lineage>
        <taxon>Eukaryota</taxon>
        <taxon>Metazoa</taxon>
        <taxon>Ecdysozoa</taxon>
        <taxon>Arthropoda</taxon>
        <taxon>Chelicerata</taxon>
        <taxon>Arachnida</taxon>
        <taxon>Araneae</taxon>
        <taxon>Araneomorphae</taxon>
        <taxon>Entelegynae</taxon>
        <taxon>Araneoidea</taxon>
        <taxon>Araneidae</taxon>
        <taxon>Larinioides</taxon>
    </lineage>
</organism>
<dbReference type="InterPro" id="IPR029752">
    <property type="entry name" value="D-isomer_DH_CS1"/>
</dbReference>
<evidence type="ECO:0000259" key="12">
    <source>
        <dbReference type="Pfam" id="PF02826"/>
    </source>
</evidence>
<dbReference type="EC" id="1.1.1.95" evidence="10"/>
<keyword evidence="10" id="KW-0028">Amino-acid biosynthesis</keyword>
<dbReference type="Gene3D" id="3.40.50.720">
    <property type="entry name" value="NAD(P)-binding Rossmann-like Domain"/>
    <property type="match status" value="2"/>
</dbReference>
<evidence type="ECO:0000256" key="9">
    <source>
        <dbReference type="ARBA" id="ARBA00048731"/>
    </source>
</evidence>
<gene>
    <name evidence="14" type="ORF">LARSCL_LOCUS11079</name>
</gene>
<comment type="pathway">
    <text evidence="1 10">Amino-acid biosynthesis; L-serine biosynthesis; L-serine from 3-phospho-D-glycerate: step 1/3.</text>
</comment>
<proteinExistence type="inferred from homology"/>
<evidence type="ECO:0000313" key="14">
    <source>
        <dbReference type="EMBL" id="CAL1280639.1"/>
    </source>
</evidence>
<dbReference type="EMBL" id="CAXIEN010000134">
    <property type="protein sequence ID" value="CAL1280639.1"/>
    <property type="molecule type" value="Genomic_DNA"/>
</dbReference>
<dbReference type="Pfam" id="PF19304">
    <property type="entry name" value="PGDH_inter"/>
    <property type="match status" value="1"/>
</dbReference>